<dbReference type="InterPro" id="IPR017853">
    <property type="entry name" value="GH"/>
</dbReference>
<comment type="catalytic activity">
    <reaction evidence="1 11">
        <text>Hydrolysis of terminal non-reducing beta-D-galactose residues in beta-D-galactosides.</text>
        <dbReference type="EC" id="3.2.1.23"/>
    </reaction>
</comment>
<dbReference type="EMBL" id="KZ305023">
    <property type="protein sequence ID" value="PIA57411.1"/>
    <property type="molecule type" value="Genomic_DNA"/>
</dbReference>
<keyword evidence="9" id="KW-0325">Glycoprotein</keyword>
<dbReference type="FunFam" id="3.20.20.80:FF:000006">
    <property type="entry name" value="Beta-galactosidase"/>
    <property type="match status" value="1"/>
</dbReference>
<dbReference type="FunCoup" id="A0A2G5ENZ4">
    <property type="interactions" value="48"/>
</dbReference>
<feature type="domain" description="SUEL-type lectin" evidence="14">
    <location>
        <begin position="739"/>
        <end position="828"/>
    </location>
</feature>
<accession>A0A2G5ENZ4</accession>
<dbReference type="SUPFAM" id="SSF49785">
    <property type="entry name" value="Galactose-binding domain-like"/>
    <property type="match status" value="2"/>
</dbReference>
<dbReference type="FunFam" id="2.60.120.260:FF:000050">
    <property type="entry name" value="Beta-galactosidase"/>
    <property type="match status" value="1"/>
</dbReference>
<evidence type="ECO:0000313" key="16">
    <source>
        <dbReference type="Proteomes" id="UP000230069"/>
    </source>
</evidence>
<dbReference type="GO" id="GO:0005975">
    <property type="term" value="P:carbohydrate metabolic process"/>
    <property type="evidence" value="ECO:0007669"/>
    <property type="project" value="InterPro"/>
</dbReference>
<feature type="chain" id="PRO_5013807955" description="Beta-galactosidase" evidence="13">
    <location>
        <begin position="20"/>
        <end position="831"/>
    </location>
</feature>
<dbReference type="PRINTS" id="PR00742">
    <property type="entry name" value="GLHYDRLASE35"/>
</dbReference>
<dbReference type="InterPro" id="IPR048913">
    <property type="entry name" value="BetaGal_gal-bd"/>
</dbReference>
<dbReference type="GO" id="GO:0030246">
    <property type="term" value="F:carbohydrate binding"/>
    <property type="evidence" value="ECO:0007669"/>
    <property type="project" value="InterPro"/>
</dbReference>
<evidence type="ECO:0000256" key="9">
    <source>
        <dbReference type="ARBA" id="ARBA00023180"/>
    </source>
</evidence>
<keyword evidence="5" id="KW-0052">Apoplast</keyword>
<keyword evidence="7 13" id="KW-0732">Signal</keyword>
<dbReference type="GO" id="GO:0004565">
    <property type="term" value="F:beta-galactosidase activity"/>
    <property type="evidence" value="ECO:0007669"/>
    <property type="project" value="UniProtKB-EC"/>
</dbReference>
<evidence type="ECO:0000256" key="3">
    <source>
        <dbReference type="ARBA" id="ARBA00009809"/>
    </source>
</evidence>
<dbReference type="PANTHER" id="PTHR23421">
    <property type="entry name" value="BETA-GALACTOSIDASE RELATED"/>
    <property type="match status" value="1"/>
</dbReference>
<evidence type="ECO:0000256" key="1">
    <source>
        <dbReference type="ARBA" id="ARBA00001412"/>
    </source>
</evidence>
<comment type="subcellular location">
    <subcellularLocation>
        <location evidence="2">Secreted</location>
        <location evidence="2">Extracellular space</location>
        <location evidence="2">Apoplast</location>
    </subcellularLocation>
</comment>
<dbReference type="GO" id="GO:0048046">
    <property type="term" value="C:apoplast"/>
    <property type="evidence" value="ECO:0007669"/>
    <property type="project" value="UniProtKB-SubCell"/>
</dbReference>
<evidence type="ECO:0000256" key="10">
    <source>
        <dbReference type="ARBA" id="ARBA00023295"/>
    </source>
</evidence>
<proteinExistence type="inferred from homology"/>
<evidence type="ECO:0000256" key="5">
    <source>
        <dbReference type="ARBA" id="ARBA00022523"/>
    </source>
</evidence>
<sequence>MKIPLVLTLLSLWVVMVVSQAADKASKGITYDGRSLMINGKRDLFFSGSIHYTRLPHEMWPVILDKAKHGGINVIQTYVFWNAHEPVQGQYNFEGDYDLVKFIKLCQEKDMYVNLRVGPFIQAEWNHGGFPYWLREVSNITFRTDNEPFKYHMKKFVKMIIQKMKDEKLFAPQGGPIILAQIENEYNNIQRAYKDDGLKYVQWAGNMAVGLKTGVPWVMCKQKDAPDPVINTCNGRNCGDTFTGPNRAHKPILWTENWTAQYRVFGDPPSQRSAEDLAFSVARFFSKKGTLANYYMYYGGTNYGRTGASFVTTRYYDEAPLDEYGLQKEPKWGHLKDLHSALRMCKKALLFGSTSVEILGEELEARIYEKPGTKECAAFLCNNRTRTAATVMFRGQEYFLPADSISILPDCQNVVYNTKTVVSQHNARTFSISKQANDNLVWQMYRDMIPTIAESPIKSKTPLELMSTTKDTSDYLWYTTSITLTREDFPLRSDITPVLQVANLGHAMHAYVNGEYVGFAHGNHMEKSFTFRQPVNLRLGTNHIQLLCMTVGMPDSGAYLEHRLAGVHAVSIQGLNTGTLDLSINGWGHLAGVDGEKQQLYTEEGSKKVEWKTATGQGEPLTWYKTYFDAPEGDAPLALNLSSMSKGLAWVNGRGIGRYWVSYLSPLGSPSQSEYHVPRVYLKPKNNLLVVFEEARATPKDIKILTVHRDTICSFITEYHPPHIKSWTKNGNMLHSVVDEAKPVARLKCPNYKVITSVDFASFGDPFGSCGHFTLGNCTSASSLKIAEQYCLGKTTCEIPIDRAVFDKPNEEPCKDMTKSLAVQVKCSHQK</sequence>
<dbReference type="PROSITE" id="PS01182">
    <property type="entry name" value="GLYCOSYL_HYDROL_F35"/>
    <property type="match status" value="1"/>
</dbReference>
<dbReference type="InParanoid" id="A0A2G5ENZ4"/>
<evidence type="ECO:0000259" key="14">
    <source>
        <dbReference type="PROSITE" id="PS50228"/>
    </source>
</evidence>
<dbReference type="STRING" id="218851.A0A2G5ENZ4"/>
<dbReference type="SUPFAM" id="SSF51445">
    <property type="entry name" value="(Trans)glycosidases"/>
    <property type="match status" value="1"/>
</dbReference>
<dbReference type="InterPro" id="IPR001944">
    <property type="entry name" value="Glycoside_Hdrlase_35"/>
</dbReference>
<dbReference type="InterPro" id="IPR043159">
    <property type="entry name" value="Lectin_gal-bd_sf"/>
</dbReference>
<dbReference type="PROSITE" id="PS50228">
    <property type="entry name" value="SUEL_LECTIN"/>
    <property type="match status" value="1"/>
</dbReference>
<evidence type="ECO:0000256" key="7">
    <source>
        <dbReference type="ARBA" id="ARBA00022729"/>
    </source>
</evidence>
<evidence type="ECO:0000256" key="12">
    <source>
        <dbReference type="RuleBase" id="RU003679"/>
    </source>
</evidence>
<keyword evidence="16" id="KW-1185">Reference proteome</keyword>
<reference evidence="15 16" key="1">
    <citation type="submission" date="2017-09" db="EMBL/GenBank/DDBJ databases">
        <title>WGS assembly of Aquilegia coerulea Goldsmith.</title>
        <authorList>
            <person name="Hodges S."/>
            <person name="Kramer E."/>
            <person name="Nordborg M."/>
            <person name="Tomkins J."/>
            <person name="Borevitz J."/>
            <person name="Derieg N."/>
            <person name="Yan J."/>
            <person name="Mihaltcheva S."/>
            <person name="Hayes R.D."/>
            <person name="Rokhsar D."/>
        </authorList>
    </citation>
    <scope>NUCLEOTIDE SEQUENCE [LARGE SCALE GENOMIC DNA]</scope>
    <source>
        <strain evidence="16">cv. Goldsmith</strain>
    </source>
</reference>
<comment type="similarity">
    <text evidence="3 12">Belongs to the glycosyl hydrolase 35 family.</text>
</comment>
<dbReference type="Pfam" id="PF21467">
    <property type="entry name" value="BetaGal_gal-bd"/>
    <property type="match status" value="1"/>
</dbReference>
<dbReference type="Gene3D" id="2.60.120.260">
    <property type="entry name" value="Galactose-binding domain-like"/>
    <property type="match status" value="2"/>
</dbReference>
<dbReference type="OrthoDB" id="1657402at2759"/>
<dbReference type="AlphaFoldDB" id="A0A2G5ENZ4"/>
<dbReference type="InterPro" id="IPR031330">
    <property type="entry name" value="Gly_Hdrlase_35_cat"/>
</dbReference>
<evidence type="ECO:0000256" key="2">
    <source>
        <dbReference type="ARBA" id="ARBA00004271"/>
    </source>
</evidence>
<dbReference type="InterPro" id="IPR041392">
    <property type="entry name" value="GHD"/>
</dbReference>
<evidence type="ECO:0000313" key="15">
    <source>
        <dbReference type="EMBL" id="PIA57411.1"/>
    </source>
</evidence>
<dbReference type="Gene3D" id="2.60.120.740">
    <property type="match status" value="1"/>
</dbReference>
<dbReference type="EC" id="3.2.1.23" evidence="4 11"/>
<evidence type="ECO:0000256" key="8">
    <source>
        <dbReference type="ARBA" id="ARBA00022801"/>
    </source>
</evidence>
<evidence type="ECO:0000256" key="13">
    <source>
        <dbReference type="SAM" id="SignalP"/>
    </source>
</evidence>
<keyword evidence="6" id="KW-0964">Secreted</keyword>
<dbReference type="InterPro" id="IPR000922">
    <property type="entry name" value="Lectin_gal-bd_dom"/>
</dbReference>
<evidence type="ECO:0000256" key="6">
    <source>
        <dbReference type="ARBA" id="ARBA00022525"/>
    </source>
</evidence>
<feature type="signal peptide" evidence="13">
    <location>
        <begin position="1"/>
        <end position="19"/>
    </location>
</feature>
<keyword evidence="8 11" id="KW-0378">Hydrolase</keyword>
<dbReference type="Pfam" id="PF01301">
    <property type="entry name" value="Glyco_hydro_35"/>
    <property type="match status" value="1"/>
</dbReference>
<gene>
    <name evidence="15" type="ORF">AQUCO_00600263v1</name>
</gene>
<name>A0A2G5ENZ4_AQUCA</name>
<evidence type="ECO:0000256" key="4">
    <source>
        <dbReference type="ARBA" id="ARBA00012756"/>
    </source>
</evidence>
<dbReference type="Proteomes" id="UP000230069">
    <property type="component" value="Unassembled WGS sequence"/>
</dbReference>
<dbReference type="Gene3D" id="3.20.20.80">
    <property type="entry name" value="Glycosidases"/>
    <property type="match status" value="1"/>
</dbReference>
<dbReference type="InterPro" id="IPR019801">
    <property type="entry name" value="Glyco_hydro_35_CS"/>
</dbReference>
<keyword evidence="10 11" id="KW-0326">Glycosidase</keyword>
<protein>
    <recommendedName>
        <fullName evidence="4 11">Beta-galactosidase</fullName>
        <ecNumber evidence="4 11">3.2.1.23</ecNumber>
    </recommendedName>
</protein>
<evidence type="ECO:0000256" key="11">
    <source>
        <dbReference type="RuleBase" id="RU000675"/>
    </source>
</evidence>
<dbReference type="Pfam" id="PF17834">
    <property type="entry name" value="GHD"/>
    <property type="match status" value="1"/>
</dbReference>
<organism evidence="15 16">
    <name type="scientific">Aquilegia coerulea</name>
    <name type="common">Rocky mountain columbine</name>
    <dbReference type="NCBI Taxonomy" id="218851"/>
    <lineage>
        <taxon>Eukaryota</taxon>
        <taxon>Viridiplantae</taxon>
        <taxon>Streptophyta</taxon>
        <taxon>Embryophyta</taxon>
        <taxon>Tracheophyta</taxon>
        <taxon>Spermatophyta</taxon>
        <taxon>Magnoliopsida</taxon>
        <taxon>Ranunculales</taxon>
        <taxon>Ranunculaceae</taxon>
        <taxon>Thalictroideae</taxon>
        <taxon>Aquilegia</taxon>
    </lineage>
</organism>
<dbReference type="InterPro" id="IPR008979">
    <property type="entry name" value="Galactose-bd-like_sf"/>
</dbReference>
<dbReference type="CDD" id="cd22842">
    <property type="entry name" value="Gal_Rha_Lectin_BGal"/>
    <property type="match status" value="1"/>
</dbReference>
<dbReference type="Pfam" id="PF02140">
    <property type="entry name" value="SUEL_Lectin"/>
    <property type="match status" value="1"/>
</dbReference>